<name>A0ABS8YR39_9RHOB</name>
<dbReference type="RefSeq" id="WP_233675360.1">
    <property type="nucleotide sequence ID" value="NZ_JAJUOS010000001.1"/>
</dbReference>
<dbReference type="Gene3D" id="1.10.645.10">
    <property type="entry name" value="Cytochrome-c3 Hydrogenase, chain B"/>
    <property type="match status" value="1"/>
</dbReference>
<dbReference type="SUPFAM" id="SSF56762">
    <property type="entry name" value="HydB/Nqo4-like"/>
    <property type="match status" value="1"/>
</dbReference>
<gene>
    <name evidence="1" type="ORF">LZA78_02475</name>
</gene>
<dbReference type="EMBL" id="JAJUOS010000001">
    <property type="protein sequence ID" value="MCE5972357.1"/>
    <property type="molecule type" value="Genomic_DNA"/>
</dbReference>
<dbReference type="InterPro" id="IPR029014">
    <property type="entry name" value="NiFe-Hase_large"/>
</dbReference>
<sequence length="295" mass="31272">MSGALAIHLGVDGGHVVPRITQAAGLPVAGMMLGRPSEQVAELMPRLFNLCAVAQGLAVRLSLDLPVQGASDLSREILRDHLAKLCQHWPRFLGLEPRPLPQDWRHGGGCVAAAIWGGPRPISVRDWIVSQRGVAPILQAIANRFDAGEAVACLPALNAPLAKTAQENSPAGRMAEEPLMLQISSEFGKGPLWRAFGRLLDLSHWAEHVPVPHCIADGTALVPAARGTYAFRARAKDGLVCALSRVTPTDHMIAPGGALEQSLASLPQAKLSQAALVVDILDPCVPVRIEEAAHA</sequence>
<keyword evidence="2" id="KW-1185">Reference proteome</keyword>
<protein>
    <submittedName>
        <fullName evidence="1">HupK protein</fullName>
    </submittedName>
</protein>
<evidence type="ECO:0000313" key="1">
    <source>
        <dbReference type="EMBL" id="MCE5972357.1"/>
    </source>
</evidence>
<organism evidence="1 2">
    <name type="scientific">Rhodobacter flavimaris</name>
    <dbReference type="NCBI Taxonomy" id="2907145"/>
    <lineage>
        <taxon>Bacteria</taxon>
        <taxon>Pseudomonadati</taxon>
        <taxon>Pseudomonadota</taxon>
        <taxon>Alphaproteobacteria</taxon>
        <taxon>Rhodobacterales</taxon>
        <taxon>Rhodobacter group</taxon>
        <taxon>Rhodobacter</taxon>
    </lineage>
</organism>
<reference evidence="1 2" key="1">
    <citation type="submission" date="2021-12" db="EMBL/GenBank/DDBJ databases">
        <title>Sinirhodobacter sp. WL0062 is a bacterium isolated from seawater.</title>
        <authorList>
            <person name="Wang L."/>
            <person name="He W."/>
            <person name="Zhang D.-F."/>
        </authorList>
    </citation>
    <scope>NUCLEOTIDE SEQUENCE [LARGE SCALE GENOMIC DNA]</scope>
    <source>
        <strain evidence="1 2">WL0062</strain>
    </source>
</reference>
<comment type="caution">
    <text evidence="1">The sequence shown here is derived from an EMBL/GenBank/DDBJ whole genome shotgun (WGS) entry which is preliminary data.</text>
</comment>
<proteinExistence type="predicted"/>
<evidence type="ECO:0000313" key="2">
    <source>
        <dbReference type="Proteomes" id="UP001521181"/>
    </source>
</evidence>
<accession>A0ABS8YR39</accession>
<dbReference type="Proteomes" id="UP001521181">
    <property type="component" value="Unassembled WGS sequence"/>
</dbReference>